<organism evidence="15 16">
    <name type="scientific">Collybia nuda</name>
    <dbReference type="NCBI Taxonomy" id="64659"/>
    <lineage>
        <taxon>Eukaryota</taxon>
        <taxon>Fungi</taxon>
        <taxon>Dikarya</taxon>
        <taxon>Basidiomycota</taxon>
        <taxon>Agaricomycotina</taxon>
        <taxon>Agaricomycetes</taxon>
        <taxon>Agaricomycetidae</taxon>
        <taxon>Agaricales</taxon>
        <taxon>Tricholomatineae</taxon>
        <taxon>Clitocybaceae</taxon>
        <taxon>Collybia</taxon>
    </lineage>
</organism>
<feature type="binding site" evidence="10">
    <location>
        <position position="7"/>
    </location>
    <ligand>
        <name>Mg(2+)</name>
        <dbReference type="ChEBI" id="CHEBI:18420"/>
        <label>1</label>
    </ligand>
</feature>
<feature type="binding site" evidence="10">
    <location>
        <position position="205"/>
    </location>
    <ligand>
        <name>Mg(2+)</name>
        <dbReference type="ChEBI" id="CHEBI:18420"/>
        <label>1</label>
    </ligand>
</feature>
<proteinExistence type="inferred from homology"/>
<feature type="compositionally biased region" description="Low complexity" evidence="13">
    <location>
        <begin position="505"/>
        <end position="518"/>
    </location>
</feature>
<sequence>MRILTWNIASSNGIRTLPQYHPWNTFKTHDGILNHLQADIICFQEMKSSRSNLPKPVAIPPSYNAFFSFPMRKSGYSGVATYTHTSVVPCKAEEGLSGIVQPKPPLTAEERVSKVEAYPQRVISDQDEGKDEEEVAQLNYKDLDSEGRTVVVDLGLFVLINVYCPNDGNGTEERDKYKSDFHRVLEARVKGLIEREGREVVVVGDLNACAAVIDHCEGQLMVARGHAEGMEGEDGFWGKDVRRWLRDWMINDDGSGGCMIDIVRKLWPDRKAMYTCWNTKISARDSNYGTRIDFILITKGILPWVKGADIQPEIKGSDHCPVYLDLHDEITDDKGQSIKLRDVLGVINSEVPRLASKFWDEYSGKQTSLQSFFGRKHSEQKAPSTTPSGEPIKSTEQAPIILSPFPSSEVPTSSPLVAAALPHPIPASSNFTLEVNPSPIPLAMSPQPVLVQSQPSSTLKPTPTLEIINLEGSTSKPPKRKLTTDALSHNTAIKKQKQQKPPEKTPSQTKLSTFFAKPKPTPPSPPPILTSRQRSKLKAAECEDPLKVDLEADHELAILLSQESNSSQQSMIDVVESKQAWSSLLAPIQAPKCLVHGETAKEMTVGKPGPNKGKKFFICARPVGPGYDKGRAERLREHVDPTWRCNFFKWSSDARREMRKGNS</sequence>
<evidence type="ECO:0000256" key="10">
    <source>
        <dbReference type="PIRSR" id="PIRSR604808-2"/>
    </source>
</evidence>
<dbReference type="PROSITE" id="PS51999">
    <property type="entry name" value="ZF_GRF"/>
    <property type="match status" value="1"/>
</dbReference>
<evidence type="ECO:0000256" key="5">
    <source>
        <dbReference type="ARBA" id="ARBA00022801"/>
    </source>
</evidence>
<feature type="binding site" evidence="10">
    <location>
        <position position="45"/>
    </location>
    <ligand>
        <name>Mg(2+)</name>
        <dbReference type="ChEBI" id="CHEBI:18420"/>
        <label>1</label>
    </ligand>
</feature>
<keyword evidence="8" id="KW-0539">Nucleus</keyword>
<feature type="site" description="Important for catalytic activity" evidence="11">
    <location>
        <position position="293"/>
    </location>
</feature>
<evidence type="ECO:0000256" key="9">
    <source>
        <dbReference type="PIRSR" id="PIRSR604808-1"/>
    </source>
</evidence>
<accession>A0A9P5Y7U1</accession>
<dbReference type="GO" id="GO:0008270">
    <property type="term" value="F:zinc ion binding"/>
    <property type="evidence" value="ECO:0007669"/>
    <property type="project" value="UniProtKB-KW"/>
</dbReference>
<evidence type="ECO:0000256" key="6">
    <source>
        <dbReference type="ARBA" id="ARBA00022833"/>
    </source>
</evidence>
<protein>
    <recommendedName>
        <fullName evidence="2">DNA-(apurinic or apyrimidinic site) endonuclease 2</fullName>
    </recommendedName>
</protein>
<keyword evidence="7 10" id="KW-0460">Magnesium</keyword>
<keyword evidence="16" id="KW-1185">Reference proteome</keyword>
<evidence type="ECO:0000313" key="15">
    <source>
        <dbReference type="EMBL" id="KAF9464928.1"/>
    </source>
</evidence>
<feature type="compositionally biased region" description="Pro residues" evidence="13">
    <location>
        <begin position="519"/>
        <end position="528"/>
    </location>
</feature>
<feature type="site" description="Interaction with DNA substrate" evidence="11">
    <location>
        <position position="319"/>
    </location>
</feature>
<dbReference type="InterPro" id="IPR004808">
    <property type="entry name" value="AP_endonuc_1"/>
</dbReference>
<dbReference type="Gene3D" id="3.60.10.10">
    <property type="entry name" value="Endonuclease/exonuclease/phosphatase"/>
    <property type="match status" value="1"/>
</dbReference>
<feature type="binding site" evidence="10">
    <location>
        <position position="318"/>
    </location>
    <ligand>
        <name>Mg(2+)</name>
        <dbReference type="ChEBI" id="CHEBI:18420"/>
        <label>1</label>
    </ligand>
</feature>
<evidence type="ECO:0000256" key="11">
    <source>
        <dbReference type="PIRSR" id="PIRSR604808-3"/>
    </source>
</evidence>
<evidence type="ECO:0000313" key="16">
    <source>
        <dbReference type="Proteomes" id="UP000807353"/>
    </source>
</evidence>
<dbReference type="Proteomes" id="UP000807353">
    <property type="component" value="Unassembled WGS sequence"/>
</dbReference>
<evidence type="ECO:0000259" key="14">
    <source>
        <dbReference type="PROSITE" id="PS51999"/>
    </source>
</evidence>
<evidence type="ECO:0000256" key="4">
    <source>
        <dbReference type="ARBA" id="ARBA00022771"/>
    </source>
</evidence>
<feature type="active site" evidence="9">
    <location>
        <position position="163"/>
    </location>
</feature>
<dbReference type="GO" id="GO:0008081">
    <property type="term" value="F:phosphoric diester hydrolase activity"/>
    <property type="evidence" value="ECO:0007669"/>
    <property type="project" value="TreeGrafter"/>
</dbReference>
<dbReference type="GO" id="GO:0008311">
    <property type="term" value="F:double-stranded DNA 3'-5' DNA exonuclease activity"/>
    <property type="evidence" value="ECO:0007669"/>
    <property type="project" value="TreeGrafter"/>
</dbReference>
<gene>
    <name evidence="15" type="ORF">BDZ94DRAFT_1160973</name>
</gene>
<name>A0A9P5Y7U1_9AGAR</name>
<dbReference type="PANTHER" id="PTHR22748:SF4">
    <property type="entry name" value="DNA-(APURINIC OR APYRIMIDINIC SITE) ENDONUCLEASE 2"/>
    <property type="match status" value="1"/>
</dbReference>
<dbReference type="InterPro" id="IPR010666">
    <property type="entry name" value="Znf_GRF"/>
</dbReference>
<dbReference type="AlphaFoldDB" id="A0A9P5Y7U1"/>
<dbReference type="CDD" id="cd09088">
    <property type="entry name" value="Ape2-like_AP-endo"/>
    <property type="match status" value="1"/>
</dbReference>
<feature type="active site" description="Proton donor/acceptor" evidence="9">
    <location>
        <position position="205"/>
    </location>
</feature>
<dbReference type="EMBL" id="MU150251">
    <property type="protein sequence ID" value="KAF9464928.1"/>
    <property type="molecule type" value="Genomic_DNA"/>
</dbReference>
<comment type="cofactor">
    <cofactor evidence="10">
        <name>Mg(2+)</name>
        <dbReference type="ChEBI" id="CHEBI:18420"/>
    </cofactor>
    <cofactor evidence="10">
        <name>Mn(2+)</name>
        <dbReference type="ChEBI" id="CHEBI:29035"/>
    </cofactor>
    <text evidence="10">Probably binds two magnesium or manganese ions per subunit.</text>
</comment>
<dbReference type="OrthoDB" id="391817at2759"/>
<evidence type="ECO:0000256" key="12">
    <source>
        <dbReference type="PROSITE-ProRule" id="PRU01343"/>
    </source>
</evidence>
<feature type="active site" description="Proton acceptor" evidence="9">
    <location>
        <position position="319"/>
    </location>
</feature>
<evidence type="ECO:0000256" key="13">
    <source>
        <dbReference type="SAM" id="MobiDB-lite"/>
    </source>
</evidence>
<keyword evidence="15" id="KW-0540">Nuclease</keyword>
<dbReference type="GO" id="GO:0005634">
    <property type="term" value="C:nucleus"/>
    <property type="evidence" value="ECO:0007669"/>
    <property type="project" value="TreeGrafter"/>
</dbReference>
<dbReference type="PROSITE" id="PS51435">
    <property type="entry name" value="AP_NUCLEASE_F1_4"/>
    <property type="match status" value="1"/>
</dbReference>
<keyword evidence="5" id="KW-0378">Hydrolase</keyword>
<dbReference type="InterPro" id="IPR005135">
    <property type="entry name" value="Endo/exonuclease/phosphatase"/>
</dbReference>
<comment type="similarity">
    <text evidence="1">Belongs to the DNA repair enzymes AP/ExoA family.</text>
</comment>
<feature type="site" description="Transition state stabilizer" evidence="11">
    <location>
        <position position="207"/>
    </location>
</feature>
<evidence type="ECO:0000256" key="1">
    <source>
        <dbReference type="ARBA" id="ARBA00007092"/>
    </source>
</evidence>
<keyword evidence="4 12" id="KW-0863">Zinc-finger</keyword>
<dbReference type="GO" id="GO:0006284">
    <property type="term" value="P:base-excision repair"/>
    <property type="evidence" value="ECO:0007669"/>
    <property type="project" value="TreeGrafter"/>
</dbReference>
<dbReference type="PANTHER" id="PTHR22748">
    <property type="entry name" value="AP ENDONUCLEASE"/>
    <property type="match status" value="1"/>
</dbReference>
<keyword evidence="15" id="KW-0255">Endonuclease</keyword>
<keyword evidence="6" id="KW-0862">Zinc</keyword>
<dbReference type="InterPro" id="IPR036691">
    <property type="entry name" value="Endo/exonu/phosph_ase_sf"/>
</dbReference>
<feature type="region of interest" description="Disordered" evidence="13">
    <location>
        <begin position="373"/>
        <end position="394"/>
    </location>
</feature>
<dbReference type="Pfam" id="PF03372">
    <property type="entry name" value="Exo_endo_phos"/>
    <property type="match status" value="1"/>
</dbReference>
<evidence type="ECO:0000256" key="2">
    <source>
        <dbReference type="ARBA" id="ARBA00013541"/>
    </source>
</evidence>
<feature type="binding site" evidence="10">
    <location>
        <position position="319"/>
    </location>
    <ligand>
        <name>Mg(2+)</name>
        <dbReference type="ChEBI" id="CHEBI:18420"/>
        <label>1</label>
    </ligand>
</feature>
<keyword evidence="3 10" id="KW-0479">Metal-binding</keyword>
<comment type="caution">
    <text evidence="15">The sequence shown here is derived from an EMBL/GenBank/DDBJ whole genome shotgun (WGS) entry which is preliminary data.</text>
</comment>
<feature type="region of interest" description="Disordered" evidence="13">
    <location>
        <begin position="492"/>
        <end position="534"/>
    </location>
</feature>
<keyword evidence="10" id="KW-0464">Manganese</keyword>
<evidence type="ECO:0000256" key="3">
    <source>
        <dbReference type="ARBA" id="ARBA00022723"/>
    </source>
</evidence>
<evidence type="ECO:0000256" key="7">
    <source>
        <dbReference type="ARBA" id="ARBA00022842"/>
    </source>
</evidence>
<evidence type="ECO:0000256" key="8">
    <source>
        <dbReference type="ARBA" id="ARBA00023242"/>
    </source>
</evidence>
<feature type="binding site" evidence="10">
    <location>
        <position position="207"/>
    </location>
    <ligand>
        <name>Mg(2+)</name>
        <dbReference type="ChEBI" id="CHEBI:18420"/>
        <label>1</label>
    </ligand>
</feature>
<dbReference type="GO" id="GO:0003906">
    <property type="term" value="F:DNA-(apurinic or apyrimidinic site) endonuclease activity"/>
    <property type="evidence" value="ECO:0007669"/>
    <property type="project" value="TreeGrafter"/>
</dbReference>
<dbReference type="SUPFAM" id="SSF56219">
    <property type="entry name" value="DNase I-like"/>
    <property type="match status" value="1"/>
</dbReference>
<reference evidence="15" key="1">
    <citation type="submission" date="2020-11" db="EMBL/GenBank/DDBJ databases">
        <authorList>
            <consortium name="DOE Joint Genome Institute"/>
            <person name="Ahrendt S."/>
            <person name="Riley R."/>
            <person name="Andreopoulos W."/>
            <person name="Labutti K."/>
            <person name="Pangilinan J."/>
            <person name="Ruiz-Duenas F.J."/>
            <person name="Barrasa J.M."/>
            <person name="Sanchez-Garcia M."/>
            <person name="Camarero S."/>
            <person name="Miyauchi S."/>
            <person name="Serrano A."/>
            <person name="Linde D."/>
            <person name="Babiker R."/>
            <person name="Drula E."/>
            <person name="Ayuso-Fernandez I."/>
            <person name="Pacheco R."/>
            <person name="Padilla G."/>
            <person name="Ferreira P."/>
            <person name="Barriuso J."/>
            <person name="Kellner H."/>
            <person name="Castanera R."/>
            <person name="Alfaro M."/>
            <person name="Ramirez L."/>
            <person name="Pisabarro A.G."/>
            <person name="Kuo A."/>
            <person name="Tritt A."/>
            <person name="Lipzen A."/>
            <person name="He G."/>
            <person name="Yan M."/>
            <person name="Ng V."/>
            <person name="Cullen D."/>
            <person name="Martin F."/>
            <person name="Rosso M.-N."/>
            <person name="Henrissat B."/>
            <person name="Hibbett D."/>
            <person name="Martinez A.T."/>
            <person name="Grigoriev I.V."/>
        </authorList>
    </citation>
    <scope>NUCLEOTIDE SEQUENCE</scope>
    <source>
        <strain evidence="15">CBS 247.69</strain>
    </source>
</reference>
<feature type="domain" description="GRF-type" evidence="14">
    <location>
        <begin position="593"/>
        <end position="654"/>
    </location>
</feature>